<evidence type="ECO:0000256" key="1">
    <source>
        <dbReference type="ARBA" id="ARBA00022737"/>
    </source>
</evidence>
<dbReference type="Proteomes" id="UP000475249">
    <property type="component" value="Unassembled WGS sequence"/>
</dbReference>
<reference evidence="4 5" key="1">
    <citation type="submission" date="2020-01" db="EMBL/GenBank/DDBJ databases">
        <title>Bacteria diversity of Porities sp.</title>
        <authorList>
            <person name="Wang G."/>
        </authorList>
    </citation>
    <scope>NUCLEOTIDE SEQUENCE [LARGE SCALE GENOMIC DNA]</scope>
    <source>
        <strain evidence="4 5">R33</strain>
    </source>
</reference>
<dbReference type="InterPro" id="IPR051012">
    <property type="entry name" value="CellSynth/LPSAsmb/PSIAsmb"/>
</dbReference>
<keyword evidence="2 3" id="KW-0802">TPR repeat</keyword>
<dbReference type="InterPro" id="IPR011990">
    <property type="entry name" value="TPR-like_helical_dom_sf"/>
</dbReference>
<dbReference type="Pfam" id="PF14559">
    <property type="entry name" value="TPR_19"/>
    <property type="match status" value="1"/>
</dbReference>
<dbReference type="PANTHER" id="PTHR45586:SF1">
    <property type="entry name" value="LIPOPOLYSACCHARIDE ASSEMBLY PROTEIN B"/>
    <property type="match status" value="1"/>
</dbReference>
<protein>
    <submittedName>
        <fullName evidence="4">Tetratricopeptide repeat protein</fullName>
    </submittedName>
</protein>
<dbReference type="EMBL" id="WXYO01000001">
    <property type="protein sequence ID" value="NAS10438.1"/>
    <property type="molecule type" value="Genomic_DNA"/>
</dbReference>
<gene>
    <name evidence="4" type="ORF">GTQ38_00390</name>
</gene>
<dbReference type="PANTHER" id="PTHR45586">
    <property type="entry name" value="TPR REPEAT-CONTAINING PROTEIN PA4667"/>
    <property type="match status" value="1"/>
</dbReference>
<dbReference type="RefSeq" id="WP_161433251.1">
    <property type="nucleotide sequence ID" value="NZ_WXYO01000001.1"/>
</dbReference>
<keyword evidence="1" id="KW-0677">Repeat</keyword>
<accession>A0A6L9E733</accession>
<dbReference type="PROSITE" id="PS50005">
    <property type="entry name" value="TPR"/>
    <property type="match status" value="2"/>
</dbReference>
<dbReference type="AlphaFoldDB" id="A0A6L9E733"/>
<sequence length="688" mass="77864">MKTRISYLITIFAAAQLWAQPAMDNGFQLLEKGEFEAAGDFFEDVLKRHPENKTAQICYGRALGLSGGPAKANTLFANLLKKYPNDLEIQLNYNESLLWAGEFQGAKPLYRDLIRAYPANFNARLGYANTLSNLKEYQEALVQVHKALDLDPGNASALTSKKYILLGHANTKVEKQQYSEAKAILKAIFEDYPEDKETLLSLANIHLINMELDSARISYHRMATTAKDSVIALNGLALTEHLGENEKQALLLSKESLELATIMENYELLERTYNRYVQALIWNDKYSKAKSEIAQLENKYGQRPWLISLKAMLGMYTSDTKASLKQYELLLKIDSTSFDGNLGKANALFASDRIIDAYKTGIQTLEIFENQKDARSLIEKVNKKYVPTITETLSYSFDNGNNVAYSSNTELRTYFSPKLSANLSYQSRTTENTLSNASATTRLLTGGIAYKLLPKTSVEVGAGINEARFGSQRFSQPMLKAGLKLQPYRMQNLEVDYLREVQQFNAELVSRDIVMEHYGVKYHLATNFKLGWYTQLMHTEQNDGNSRQLLFSSLYYKLFKKPGIKAGVNFQYFGFSVQKPELYFSPEQYQATEVFAEARGDLFTKTSYAFTLAAGAQKIEQQASMNIIRTEARIGSELSQRWYMALYGKYSNSASATATGFTYTEMGVSLKWDLSKKPLFHKRLLNLN</sequence>
<proteinExistence type="predicted"/>
<name>A0A6L9E733_9FLAO</name>
<dbReference type="Gene3D" id="1.25.40.10">
    <property type="entry name" value="Tetratricopeptide repeat domain"/>
    <property type="match status" value="2"/>
</dbReference>
<evidence type="ECO:0000256" key="3">
    <source>
        <dbReference type="PROSITE-ProRule" id="PRU00339"/>
    </source>
</evidence>
<comment type="caution">
    <text evidence="4">The sequence shown here is derived from an EMBL/GenBank/DDBJ whole genome shotgun (WGS) entry which is preliminary data.</text>
</comment>
<dbReference type="InterPro" id="IPR019734">
    <property type="entry name" value="TPR_rpt"/>
</dbReference>
<dbReference type="Pfam" id="PF13432">
    <property type="entry name" value="TPR_16"/>
    <property type="match status" value="1"/>
</dbReference>
<evidence type="ECO:0000313" key="4">
    <source>
        <dbReference type="EMBL" id="NAS10438.1"/>
    </source>
</evidence>
<feature type="repeat" description="TPR" evidence="3">
    <location>
        <begin position="19"/>
        <end position="52"/>
    </location>
</feature>
<feature type="repeat" description="TPR" evidence="3">
    <location>
        <begin position="121"/>
        <end position="154"/>
    </location>
</feature>
<dbReference type="SUPFAM" id="SSF48452">
    <property type="entry name" value="TPR-like"/>
    <property type="match status" value="2"/>
</dbReference>
<evidence type="ECO:0000313" key="5">
    <source>
        <dbReference type="Proteomes" id="UP000475249"/>
    </source>
</evidence>
<keyword evidence="5" id="KW-1185">Reference proteome</keyword>
<evidence type="ECO:0000256" key="2">
    <source>
        <dbReference type="ARBA" id="ARBA00022803"/>
    </source>
</evidence>
<organism evidence="4 5">
    <name type="scientific">Poritiphilus flavus</name>
    <dbReference type="NCBI Taxonomy" id="2697053"/>
    <lineage>
        <taxon>Bacteria</taxon>
        <taxon>Pseudomonadati</taxon>
        <taxon>Bacteroidota</taxon>
        <taxon>Flavobacteriia</taxon>
        <taxon>Flavobacteriales</taxon>
        <taxon>Flavobacteriaceae</taxon>
        <taxon>Poritiphilus</taxon>
    </lineage>
</organism>